<dbReference type="GO" id="GO:0003676">
    <property type="term" value="F:nucleic acid binding"/>
    <property type="evidence" value="ECO:0007669"/>
    <property type="project" value="InterPro"/>
</dbReference>
<dbReference type="Gene3D" id="3.30.70.330">
    <property type="match status" value="1"/>
</dbReference>
<evidence type="ECO:0000256" key="6">
    <source>
        <dbReference type="SAM" id="Coils"/>
    </source>
</evidence>
<dbReference type="STRING" id="6185.A0A095A0F0"/>
<gene>
    <name evidence="8" type="ORF">MS3_09180</name>
</gene>
<proteinExistence type="predicted"/>
<feature type="domain" description="J" evidence="7">
    <location>
        <begin position="37"/>
        <end position="102"/>
    </location>
</feature>
<dbReference type="GO" id="GO:0005737">
    <property type="term" value="C:cytoplasm"/>
    <property type="evidence" value="ECO:0007669"/>
    <property type="project" value="UniProtKB-SubCell"/>
</dbReference>
<dbReference type="PRINTS" id="PR00625">
    <property type="entry name" value="JDOMAIN"/>
</dbReference>
<evidence type="ECO:0000256" key="5">
    <source>
        <dbReference type="ARBA" id="ARBA00023242"/>
    </source>
</evidence>
<dbReference type="InterPro" id="IPR035979">
    <property type="entry name" value="RBD_domain_sf"/>
</dbReference>
<dbReference type="AlphaFoldDB" id="A0A095A0F0"/>
<evidence type="ECO:0000259" key="7">
    <source>
        <dbReference type="PROSITE" id="PS50076"/>
    </source>
</evidence>
<evidence type="ECO:0000256" key="4">
    <source>
        <dbReference type="ARBA" id="ARBA00023186"/>
    </source>
</evidence>
<name>A0A095A0F0_SCHHA</name>
<evidence type="ECO:0000313" key="8">
    <source>
        <dbReference type="EMBL" id="KGB40700.1"/>
    </source>
</evidence>
<evidence type="ECO:0000256" key="1">
    <source>
        <dbReference type="ARBA" id="ARBA00004123"/>
    </source>
</evidence>
<dbReference type="PROSITE" id="PS50076">
    <property type="entry name" value="DNAJ_2"/>
    <property type="match status" value="1"/>
</dbReference>
<dbReference type="PROSITE" id="PS00636">
    <property type="entry name" value="DNAJ_1"/>
    <property type="match status" value="1"/>
</dbReference>
<dbReference type="GO" id="GO:0005681">
    <property type="term" value="C:spliceosomal complex"/>
    <property type="evidence" value="ECO:0007669"/>
    <property type="project" value="TreeGrafter"/>
</dbReference>
<dbReference type="InterPro" id="IPR018253">
    <property type="entry name" value="DnaJ_domain_CS"/>
</dbReference>
<dbReference type="CDD" id="cd06257">
    <property type="entry name" value="DnaJ"/>
    <property type="match status" value="1"/>
</dbReference>
<feature type="coiled-coil region" evidence="6">
    <location>
        <begin position="105"/>
        <end position="139"/>
    </location>
</feature>
<dbReference type="PANTHER" id="PTHR44313:SF1">
    <property type="entry name" value="DNAJ HOMOLOG SUBFAMILY C MEMBER 17"/>
    <property type="match status" value="1"/>
</dbReference>
<organism evidence="8">
    <name type="scientific">Schistosoma haematobium</name>
    <name type="common">Blood fluke</name>
    <dbReference type="NCBI Taxonomy" id="6185"/>
    <lineage>
        <taxon>Eukaryota</taxon>
        <taxon>Metazoa</taxon>
        <taxon>Spiralia</taxon>
        <taxon>Lophotrochozoa</taxon>
        <taxon>Platyhelminthes</taxon>
        <taxon>Trematoda</taxon>
        <taxon>Digenea</taxon>
        <taxon>Strigeidida</taxon>
        <taxon>Schistosomatoidea</taxon>
        <taxon>Schistosomatidae</taxon>
        <taxon>Schistosoma</taxon>
    </lineage>
</organism>
<evidence type="ECO:0000256" key="3">
    <source>
        <dbReference type="ARBA" id="ARBA00022490"/>
    </source>
</evidence>
<comment type="subcellular location">
    <subcellularLocation>
        <location evidence="2">Cytoplasm</location>
    </subcellularLocation>
    <subcellularLocation>
        <location evidence="1">Nucleus</location>
    </subcellularLocation>
</comment>
<dbReference type="InterPro" id="IPR036869">
    <property type="entry name" value="J_dom_sf"/>
</dbReference>
<evidence type="ECO:0000256" key="2">
    <source>
        <dbReference type="ARBA" id="ARBA00004496"/>
    </source>
</evidence>
<dbReference type="InterPro" id="IPR012677">
    <property type="entry name" value="Nucleotide-bd_a/b_plait_sf"/>
</dbReference>
<dbReference type="EMBL" id="KL251554">
    <property type="protein sequence ID" value="KGB40700.1"/>
    <property type="molecule type" value="Genomic_DNA"/>
</dbReference>
<accession>A0A095A0F0</accession>
<dbReference type="InterPro" id="IPR052094">
    <property type="entry name" value="Pre-mRNA-splicing_ERAD"/>
</dbReference>
<dbReference type="SUPFAM" id="SSF46565">
    <property type="entry name" value="Chaperone J-domain"/>
    <property type="match status" value="1"/>
</dbReference>
<dbReference type="SUPFAM" id="SSF54928">
    <property type="entry name" value="RNA-binding domain, RBD"/>
    <property type="match status" value="1"/>
</dbReference>
<sequence>MFCANRFATMITKLTVASAVQCRILSHKQRLVSMDVDLYAYFGLRDDCTAKDIQRAYKKKAREAHPDKNQDNPLAKESFQQLAVYFEILHDPVKRKEYDQKWKAKREAIKRMESMDSSRRKLKEELEAREAAAMALRKRQFETVVKQQAADQIRRDWERHTEEMKWQAERKRKSTNEETDDVKFKCTKSDQAVVRIKWAYGENFQANACYTESFLRTCLSEFGDVIAFVIGKRGSAIAEFSTYNEAKKAIKASERGAVGLPSLPLQLSWLSISNTNLVSDSNNVKDKQVEKDKFIYEPTPNNKSNFETFEQDILSRMANFGQ</sequence>
<keyword evidence="6" id="KW-0175">Coiled coil</keyword>
<keyword evidence="5" id="KW-0539">Nucleus</keyword>
<dbReference type="Gene3D" id="1.10.287.110">
    <property type="entry name" value="DnaJ domain"/>
    <property type="match status" value="1"/>
</dbReference>
<dbReference type="InterPro" id="IPR001623">
    <property type="entry name" value="DnaJ_domain"/>
</dbReference>
<dbReference type="PANTHER" id="PTHR44313">
    <property type="entry name" value="DNAJ HOMOLOG SUBFAMILY C MEMBER 17"/>
    <property type="match status" value="1"/>
</dbReference>
<keyword evidence="4" id="KW-0143">Chaperone</keyword>
<dbReference type="SMART" id="SM00271">
    <property type="entry name" value="DnaJ"/>
    <property type="match status" value="1"/>
</dbReference>
<protein>
    <submittedName>
        <fullName evidence="8">DnaJ subfamily C member 17</fullName>
    </submittedName>
</protein>
<dbReference type="Pfam" id="PF00226">
    <property type="entry name" value="DnaJ"/>
    <property type="match status" value="1"/>
</dbReference>
<keyword evidence="3" id="KW-0963">Cytoplasm</keyword>
<reference evidence="8" key="1">
    <citation type="journal article" date="2012" name="Nat. Genet.">
        <title>Whole-genome sequence of Schistosoma haematobium.</title>
        <authorList>
            <person name="Young N.D."/>
            <person name="Jex A.R."/>
            <person name="Li B."/>
            <person name="Liu S."/>
            <person name="Yang L."/>
            <person name="Xiong Z."/>
            <person name="Li Y."/>
            <person name="Cantacessi C."/>
            <person name="Hall R.S."/>
            <person name="Xu X."/>
            <person name="Chen F."/>
            <person name="Wu X."/>
            <person name="Zerlotini A."/>
            <person name="Oliveira G."/>
            <person name="Hofmann A."/>
            <person name="Zhang G."/>
            <person name="Fang X."/>
            <person name="Kang Y."/>
            <person name="Campbell B.E."/>
            <person name="Loukas A."/>
            <person name="Ranganathan S."/>
            <person name="Rollinson D."/>
            <person name="Rinaldi G."/>
            <person name="Brindley P.J."/>
            <person name="Yang H."/>
            <person name="Wang J."/>
            <person name="Wang J."/>
            <person name="Gasser R.B."/>
        </authorList>
    </citation>
    <scope>NUCLEOTIDE SEQUENCE [LARGE SCALE GENOMIC DNA]</scope>
</reference>
<dbReference type="GO" id="GO:0000390">
    <property type="term" value="P:spliceosomal complex disassembly"/>
    <property type="evidence" value="ECO:0007669"/>
    <property type="project" value="TreeGrafter"/>
</dbReference>